<evidence type="ECO:0000313" key="2">
    <source>
        <dbReference type="WBParaSite" id="PDA_v2.g28655.t1"/>
    </source>
</evidence>
<reference evidence="2" key="1">
    <citation type="submission" date="2022-11" db="UniProtKB">
        <authorList>
            <consortium name="WormBaseParasite"/>
        </authorList>
    </citation>
    <scope>IDENTIFICATION</scope>
</reference>
<dbReference type="Proteomes" id="UP000887578">
    <property type="component" value="Unplaced"/>
</dbReference>
<proteinExistence type="predicted"/>
<keyword evidence="1" id="KW-1185">Reference proteome</keyword>
<evidence type="ECO:0000313" key="1">
    <source>
        <dbReference type="Proteomes" id="UP000887578"/>
    </source>
</evidence>
<organism evidence="1 2">
    <name type="scientific">Panagrolaimus davidi</name>
    <dbReference type="NCBI Taxonomy" id="227884"/>
    <lineage>
        <taxon>Eukaryota</taxon>
        <taxon>Metazoa</taxon>
        <taxon>Ecdysozoa</taxon>
        <taxon>Nematoda</taxon>
        <taxon>Chromadorea</taxon>
        <taxon>Rhabditida</taxon>
        <taxon>Tylenchina</taxon>
        <taxon>Panagrolaimomorpha</taxon>
        <taxon>Panagrolaimoidea</taxon>
        <taxon>Panagrolaimidae</taxon>
        <taxon>Panagrolaimus</taxon>
    </lineage>
</organism>
<accession>A0A914QGN8</accession>
<dbReference type="WBParaSite" id="PDA_v2.g28655.t1">
    <property type="protein sequence ID" value="PDA_v2.g28655.t1"/>
    <property type="gene ID" value="PDA_v2.g28655"/>
</dbReference>
<sequence length="100" mass="11999">MSATKIYNEKYSALKLDEIENIEEKKAVLDSFSDKYLLLPEAWIIRLQLEIAANASYETVKELLKRALFDFYTPKFLEAIPFNFQQRFMKEVMFFFFEFT</sequence>
<dbReference type="AlphaFoldDB" id="A0A914QGN8"/>
<protein>
    <submittedName>
        <fullName evidence="2">Uncharacterized protein</fullName>
    </submittedName>
</protein>
<name>A0A914QGN8_9BILA</name>